<dbReference type="GeneID" id="19949800"/>
<dbReference type="STRING" id="1156394.T0RTF5"/>
<dbReference type="Proteomes" id="UP000030762">
    <property type="component" value="Unassembled WGS sequence"/>
</dbReference>
<gene>
    <name evidence="2" type="ORF">SDRG_09073</name>
</gene>
<evidence type="ECO:0000313" key="3">
    <source>
        <dbReference type="Proteomes" id="UP000030762"/>
    </source>
</evidence>
<dbReference type="eggNOG" id="ENOG502SIVI">
    <property type="taxonomic scope" value="Eukaryota"/>
</dbReference>
<dbReference type="EMBL" id="JH767159">
    <property type="protein sequence ID" value="EQC33567.1"/>
    <property type="molecule type" value="Genomic_DNA"/>
</dbReference>
<keyword evidence="1" id="KW-0732">Signal</keyword>
<feature type="chain" id="PRO_5004571106" description="Secreted protein" evidence="1">
    <location>
        <begin position="21"/>
        <end position="2910"/>
    </location>
</feature>
<name>T0RTF5_SAPDV</name>
<reference evidence="2 3" key="1">
    <citation type="submission" date="2012-04" db="EMBL/GenBank/DDBJ databases">
        <title>The Genome Sequence of Saprolegnia declina VS20.</title>
        <authorList>
            <consortium name="The Broad Institute Genome Sequencing Platform"/>
            <person name="Russ C."/>
            <person name="Nusbaum C."/>
            <person name="Tyler B."/>
            <person name="van West P."/>
            <person name="Dieguez-Uribeondo J."/>
            <person name="de Bruijn I."/>
            <person name="Tripathy S."/>
            <person name="Jiang R."/>
            <person name="Young S.K."/>
            <person name="Zeng Q."/>
            <person name="Gargeya S."/>
            <person name="Fitzgerald M."/>
            <person name="Haas B."/>
            <person name="Abouelleil A."/>
            <person name="Alvarado L."/>
            <person name="Arachchi H.M."/>
            <person name="Berlin A."/>
            <person name="Chapman S.B."/>
            <person name="Goldberg J."/>
            <person name="Griggs A."/>
            <person name="Gujja S."/>
            <person name="Hansen M."/>
            <person name="Howarth C."/>
            <person name="Imamovic A."/>
            <person name="Larimer J."/>
            <person name="McCowen C."/>
            <person name="Montmayeur A."/>
            <person name="Murphy C."/>
            <person name="Neiman D."/>
            <person name="Pearson M."/>
            <person name="Priest M."/>
            <person name="Roberts A."/>
            <person name="Saif S."/>
            <person name="Shea T."/>
            <person name="Sisk P."/>
            <person name="Sykes S."/>
            <person name="Wortman J."/>
            <person name="Nusbaum C."/>
            <person name="Birren B."/>
        </authorList>
    </citation>
    <scope>NUCLEOTIDE SEQUENCE [LARGE SCALE GENOMIC DNA]</scope>
    <source>
        <strain evidence="2 3">VS20</strain>
    </source>
</reference>
<feature type="signal peptide" evidence="1">
    <location>
        <begin position="1"/>
        <end position="20"/>
    </location>
</feature>
<evidence type="ECO:0000256" key="1">
    <source>
        <dbReference type="SAM" id="SignalP"/>
    </source>
</evidence>
<evidence type="ECO:0000313" key="2">
    <source>
        <dbReference type="EMBL" id="EQC33567.1"/>
    </source>
</evidence>
<dbReference type="OrthoDB" id="79102at2759"/>
<evidence type="ECO:0008006" key="4">
    <source>
        <dbReference type="Google" id="ProtNLM"/>
    </source>
</evidence>
<keyword evidence="3" id="KW-1185">Reference proteome</keyword>
<dbReference type="InParanoid" id="T0RTF5"/>
<organism evidence="2 3">
    <name type="scientific">Saprolegnia diclina (strain VS20)</name>
    <dbReference type="NCBI Taxonomy" id="1156394"/>
    <lineage>
        <taxon>Eukaryota</taxon>
        <taxon>Sar</taxon>
        <taxon>Stramenopiles</taxon>
        <taxon>Oomycota</taxon>
        <taxon>Saprolegniomycetes</taxon>
        <taxon>Saprolegniales</taxon>
        <taxon>Saprolegniaceae</taxon>
        <taxon>Saprolegnia</taxon>
    </lineage>
</organism>
<sequence>MGLRLLGLVLLGHLSWLVLGQTYDYVVPSVPNPANASYVRLDLRLPYATSLQALKMNEHTMENMLMSYLNNNDNDTALVTHVDTAGFEVTTNLAATNLQPSLYSMLDYVVSINLFLKNATNGTGDVITAPTGAMPPMVNYTSLGLVVGQMLPLALAQAMFGALSPSMSANNVLVKGLGPVTPFLPSAPYIGMDLLLPAPADGQVALDAFFFQSVEFAAAAALLGYHATWVHVTQAAKASWQPLLVVSLFIGLDNGLVSRDSLHLAFDSALICAPIFEANDLTFLGSGMYTMNLTADGAITSWYSSAYSLPSPPNVSVNVTLSFGIAFSLRQVEAYTPAILQSLAADLGASMSVVAIECDASDIDTPTYIGLSLRAQPTPVSSEDAIAAMVATNSSALLQDILTALQLPAGMVALYLSPAAAGVVATPSFFDFTMTFIQVAPTTQGSPVFDLQRGLCALAGASNRAVLPSQMKVLDVSKPMHSYTVTWTVRAYLTAGMPARETISQLMSLNAPSRFLFNNRPDMSLLTGYQGVKFNLGADGYVSWFNSVVYIPPVPLTSSFARVWLTFDGSLSLHDLEVHETALLSVLQAAAGVFSNTSDVASVHSSLRDANAYGSFNVSFRLYAPYDSMLAPATTFYNATLLDQLGSVFAPNPVLVSVYNYSTSTTSSPEPAVALTSPYFDVKLQYYDANPVPLNTYDAFFFQRIKLAIASNLGWNSTSRIITGPVTKASGSYLVIVTMHLQLNATMDRMALSGPLQTTLANHLKRNGVGDEFDSAMLDLGADGFVVPLSFYQASVLETPPDAISPNTYLRVTVSFANVTLANLTASLPTLTTMLGYHVGANATQIYDIHTNAPSAAQAAYYEARLLLFTDANDTQQTTNMTSALVNPAVINAVVAASPGLPPFGLVGVELSTGLAPVAAPIGPYVFLYLTLYQELSMTYSALDYARIKLAVAAASGIPSNAISLLKLYKPYNSNAMQWTFQLPLADGSNVGRDAVQTQVQLNLPQSLAAVEWPTAQTILGIQLNLYADGYTTYEVTSSGDLFVPRQSYPLLDGSFVHVTQPSPPCNALFCLQLAFTSAFVEVPYVLASYETKRPLFSNAFAPGAVAPIIDASNATVWQIWPSADSNPSRIDVVLHLTPPGSFQNASDDLVVRVIAHMMSPTTAASSVTVVSHSGEESVNYYSAIIANNVLSLNLSLYPASPLTDGGNQTLNLFTLPSEACALCQNLLAQSSDVYCIQNQILTPNFLTQTVQNYLPGFTRDITQALLQCQNTTSANAWADFQIAASCFLHSGCPLAPFLPNTTNMAVLYSNDPSHAVLIMASTYELQLQIEFNGIAITPLFTETSDVAALSNTLSQQFAATGVVPTVSKSWNPSQNAWTIQIAYQNLMSSLPILSVYNPNARPQPPVSISTNVAPYYAVEVLPYNTAFFSSIATGQSAECAKANAQLSALSKTYPMAYDCLDLPALADQMARNATLWYNNSQWDVSDMAANCLGSLPPASAAPLVDVLQSFMESGCPVAQVPSGNITLSQPFSSRQLIRAPQGSYVSLWVQMGSQSMDLGNIVASTDPKTLSMPLTTLLSAVTTGVRVQIYSTPEFDPISQEMSVYWYILLQYKDLVGPLPHLVLNSNAPVSSTDVPAPLNLQLTFAPGPPPPGPTASGMGLTPIPECRACSDKMEACRKSADCSGAFACMANSSAIFDNPSILLSTTYPMGYTANLTSNFSSCYAQLGVSFAGWQQLTSALRCYMNTSCPITEDVSSTRMVSLQPNNATQTIQMQTYESVTLMFSVKGVTLGALYNVSASGSGFMTFEAQLWFLSNFTSSIRAYSYTTLAAAQSLWTLELTYGNFVGPLPTIQVYRNYDYVRVSSPNASVALQVVPYNLKYFAAGAPMPMDMFKATNMTSMCDQCRAFLQTYCGPDPSCQQLMTDFQRNMNQTILSMINAGNGSFIDVSDLIARSVPAGTPARAASVFGLYHSCLSQYQCPLVKTPPNAPLVPVLVASTEKHVAMIYNTSAAFNLTVTYPAFNVTMAIDSSMSPADLTYALASQWNASMPPTASLGCSNLPCYLTFDFAHAILPLTLPDVVADDIYVSAYKKSASQVLQLFPSNTTGLNLEIAQSPACNRCLQYFEACYSNLSGCTRLLSCANADSTTQQVRNGSLDVTAASLYAKYGRSVAFCLTDESLAMVTPFLAASSCLAANKCPVNVTLSQISAGRSLVPSVTPGYQKILVSGALTASVSLDISLLGAFLGRIESISLYSSSSVLASQLQAMFKSLGTVSLSTSQETNTMWYIQLTYSNYIGPLPTLTIATSSPVTAYVIGANSPSQYYEVVPLHAVQFGFPYQAVPTQAPMTTSPAPMPTYGTNLFPSGTPTNNTATTNATKTMATVCDQCEAYLKANCLTDTDCTYLLSSFRAAINANVSALLVNSALFLPMSMSSVLLGPQTPFTTTSLKSMTRFALYYSCMSNYQCALNSTMVNGIPKNVVLSMTPEVHVVTVPNTTVTFNTTISYPSLNVSLVVTSSASSGLNYAFQSVWGVSLTPTAVLACDLSCNVTLTFPNLAIPLSLPRVTSPFATTTATRTVQASHMLMLLLPTTVTKTALVLSATCNACVSQFSACTADAACANILSCWRANASIASTLSALQASPQLSSVNATANATLCFANQTFASASPFLAATSCLLQNGCPVAADLSLAANITSILAYRMIVPTVTTAIQTIFLDTTKDVTLQLSLFGSSVGSVSNVALATPTRTIAALLQTLLGGMGQVTATSASTSQTSWSLTLSYANYVAPLPTITVLGAFENISSAPSSWLYKVVPLNISAFGFPYTSNWAMLSDSMQRSKCQACASLASQCAMSTPCASIVSCVGNQTTGNFTTALASGDMESSLEYTSAVASCTANVAYTAWWRVGGARRSFS</sequence>
<protein>
    <recommendedName>
        <fullName evidence="4">Secreted protein</fullName>
    </recommendedName>
</protein>
<dbReference type="VEuPathDB" id="FungiDB:SDRG_09073"/>
<dbReference type="RefSeq" id="XP_008613207.1">
    <property type="nucleotide sequence ID" value="XM_008614985.1"/>
</dbReference>
<proteinExistence type="predicted"/>
<accession>T0RTF5</accession>